<feature type="chain" id="PRO_5046568381" evidence="3">
    <location>
        <begin position="23"/>
        <end position="802"/>
    </location>
</feature>
<reference evidence="6" key="1">
    <citation type="submission" date="2025-08" db="UniProtKB">
        <authorList>
            <consortium name="RefSeq"/>
        </authorList>
    </citation>
    <scope>IDENTIFICATION</scope>
</reference>
<dbReference type="SMART" id="SM00059">
    <property type="entry name" value="FN2"/>
    <property type="match status" value="1"/>
</dbReference>
<name>A0ABM4BYF3_HYDVU</name>
<proteinExistence type="predicted"/>
<dbReference type="InterPro" id="IPR000562">
    <property type="entry name" value="FN_type2_dom"/>
</dbReference>
<dbReference type="RefSeq" id="XP_065654270.1">
    <property type="nucleotide sequence ID" value="XM_065798198.1"/>
</dbReference>
<keyword evidence="2" id="KW-1015">Disulfide bond</keyword>
<feature type="signal peptide" evidence="3">
    <location>
        <begin position="1"/>
        <end position="22"/>
    </location>
</feature>
<evidence type="ECO:0000256" key="3">
    <source>
        <dbReference type="SAM" id="SignalP"/>
    </source>
</evidence>
<dbReference type="InterPro" id="IPR036943">
    <property type="entry name" value="FN_type2_sf"/>
</dbReference>
<feature type="domain" description="Fibronectin type-II" evidence="4">
    <location>
        <begin position="502"/>
        <end position="560"/>
    </location>
</feature>
<keyword evidence="1" id="KW-0677">Repeat</keyword>
<dbReference type="InterPro" id="IPR013806">
    <property type="entry name" value="Kringle-like"/>
</dbReference>
<keyword evidence="5" id="KW-1185">Reference proteome</keyword>
<evidence type="ECO:0000313" key="6">
    <source>
        <dbReference type="RefSeq" id="XP_065654270.1"/>
    </source>
</evidence>
<gene>
    <name evidence="6" type="primary">LOC100211700</name>
</gene>
<dbReference type="GeneID" id="100211700"/>
<organism evidence="5 6">
    <name type="scientific">Hydra vulgaris</name>
    <name type="common">Hydra</name>
    <name type="synonym">Hydra attenuata</name>
    <dbReference type="NCBI Taxonomy" id="6087"/>
    <lineage>
        <taxon>Eukaryota</taxon>
        <taxon>Metazoa</taxon>
        <taxon>Cnidaria</taxon>
        <taxon>Hydrozoa</taxon>
        <taxon>Hydroidolina</taxon>
        <taxon>Anthoathecata</taxon>
        <taxon>Aplanulata</taxon>
        <taxon>Hydridae</taxon>
        <taxon>Hydra</taxon>
    </lineage>
</organism>
<evidence type="ECO:0000313" key="5">
    <source>
        <dbReference type="Proteomes" id="UP001652625"/>
    </source>
</evidence>
<keyword evidence="3" id="KW-0732">Signal</keyword>
<sequence length="802" mass="89690">MSSKILLLAAIVLVFCKSTVFSQQTPAATNPTIAIKFDNFMNQVKTKANEVKSIAEKSYKDNYGKLDQKIAPFRKELVAKDAELKDKADKSEKLSAAIEKVGGASVTLVKGIVNGNWQDLITGALGIIGGLAALAGPVGALISSILSVISMLFGLFGGSQEAEESQEAMLKRVIDEALTKARAEELKADGEGLKKLIMSIRNSLNQFRESEKITPDQANELYTQVFTGLTFFGKLKYEINKYCDCSIKDNSKIKEAKEKSSRCLEFINLYSDLSIYRMLLITDMTSLFSSVELNDTSNNLLLLLEKEQISDKDVIMFLFDPIHNHRQRLCISQYFGAPNKYPTIQAYSDLLKTVPKGKVVPSDVAICSSEELRGLCHKLDAKMFKANDLGKWSESIKSLFISDKLQVTGYSGDNEGAQYGPFYGPTVIGVLPGAWKSITVAPTDKHAQNMVRVCMEYNLDQGSRCDQLDVIDYPDLKKIHAFDGDVRAYEFISKGDYEDEKVSSNEVKCVFPFNMTFQDKNKVTIEKEYKHCTNEGDEFKRYWCATQVSQDRKVLKKGYCIPNGDIMTTKGYGKCKFPFIQDKRVYTYCTYGGYSYKWCRTEDSWQECEFDQSWELKIATLGITDKDQIEIFSEEGFEGDKIGPLYGPNVIDRICGEKNAKSIKVSYHNKNVSDMVKICNGESFSQYCDYLDVGKYGNITFHGCTLSGSEKIKSMTIPSGKKVELWTEYNYKGFSLGPYAGPVSMPVIDAGASIDTSYEVKSMEITNIELTKAVESLPTNSTIILAKKTKKHGYRKKPTASN</sequence>
<dbReference type="InterPro" id="IPR036716">
    <property type="entry name" value="Pest_crys_N_sf"/>
</dbReference>
<evidence type="ECO:0000256" key="2">
    <source>
        <dbReference type="ARBA" id="ARBA00023157"/>
    </source>
</evidence>
<dbReference type="SUPFAM" id="SSF57440">
    <property type="entry name" value="Kringle-like"/>
    <property type="match status" value="2"/>
</dbReference>
<evidence type="ECO:0000256" key="1">
    <source>
        <dbReference type="ARBA" id="ARBA00022737"/>
    </source>
</evidence>
<protein>
    <submittedName>
        <fullName evidence="6">Uncharacterized protein LOC100211700 isoform X4</fullName>
    </submittedName>
</protein>
<evidence type="ECO:0000259" key="4">
    <source>
        <dbReference type="SMART" id="SM00059"/>
    </source>
</evidence>
<dbReference type="Gene3D" id="1.20.190.10">
    <property type="entry name" value="Pesticidal crystal protein, N-terminal domain"/>
    <property type="match status" value="1"/>
</dbReference>
<accession>A0ABM4BYF3</accession>
<dbReference type="Gene3D" id="2.10.10.10">
    <property type="entry name" value="Fibronectin, type II, collagen-binding"/>
    <property type="match status" value="1"/>
</dbReference>
<dbReference type="Proteomes" id="UP001652625">
    <property type="component" value="Chromosome 05"/>
</dbReference>